<dbReference type="Proteomes" id="UP000276133">
    <property type="component" value="Unassembled WGS sequence"/>
</dbReference>
<organism evidence="1 2">
    <name type="scientific">Brachionus plicatilis</name>
    <name type="common">Marine rotifer</name>
    <name type="synonym">Brachionus muelleri</name>
    <dbReference type="NCBI Taxonomy" id="10195"/>
    <lineage>
        <taxon>Eukaryota</taxon>
        <taxon>Metazoa</taxon>
        <taxon>Spiralia</taxon>
        <taxon>Gnathifera</taxon>
        <taxon>Rotifera</taxon>
        <taxon>Eurotatoria</taxon>
        <taxon>Monogononta</taxon>
        <taxon>Pseudotrocha</taxon>
        <taxon>Ploima</taxon>
        <taxon>Brachionidae</taxon>
        <taxon>Brachionus</taxon>
    </lineage>
</organism>
<reference evidence="1 2" key="1">
    <citation type="journal article" date="2018" name="Sci. Rep.">
        <title>Genomic signatures of local adaptation to the degree of environmental predictability in rotifers.</title>
        <authorList>
            <person name="Franch-Gras L."/>
            <person name="Hahn C."/>
            <person name="Garcia-Roger E.M."/>
            <person name="Carmona M.J."/>
            <person name="Serra M."/>
            <person name="Gomez A."/>
        </authorList>
    </citation>
    <scope>NUCLEOTIDE SEQUENCE [LARGE SCALE GENOMIC DNA]</scope>
    <source>
        <strain evidence="1">HYR1</strain>
    </source>
</reference>
<proteinExistence type="predicted"/>
<protein>
    <submittedName>
        <fullName evidence="1">Uncharacterized protein</fullName>
    </submittedName>
</protein>
<sequence length="64" mass="7507">MSHLSSQWDIARKNTTVYRSTLASEEAQHTNKYSICVYLNSTNNFKFLYSCSVINYSKIFIFKN</sequence>
<dbReference type="EMBL" id="REGN01010642">
    <property type="protein sequence ID" value="RMZ98647.1"/>
    <property type="molecule type" value="Genomic_DNA"/>
</dbReference>
<name>A0A3M7PJ00_BRAPC</name>
<comment type="caution">
    <text evidence="1">The sequence shown here is derived from an EMBL/GenBank/DDBJ whole genome shotgun (WGS) entry which is preliminary data.</text>
</comment>
<accession>A0A3M7PJ00</accession>
<keyword evidence="2" id="KW-1185">Reference proteome</keyword>
<evidence type="ECO:0000313" key="1">
    <source>
        <dbReference type="EMBL" id="RMZ98647.1"/>
    </source>
</evidence>
<evidence type="ECO:0000313" key="2">
    <source>
        <dbReference type="Proteomes" id="UP000276133"/>
    </source>
</evidence>
<gene>
    <name evidence="1" type="ORF">BpHYR1_005596</name>
</gene>
<dbReference type="AlphaFoldDB" id="A0A3M7PJ00"/>